<feature type="binding site" evidence="2">
    <location>
        <position position="107"/>
    </location>
    <ligand>
        <name>Mn(2+)</name>
        <dbReference type="ChEBI" id="CHEBI:29035"/>
        <label>2</label>
    </ligand>
</feature>
<keyword evidence="5" id="KW-1185">Reference proteome</keyword>
<dbReference type="GO" id="GO:0050118">
    <property type="term" value="F:N-acetyldiaminopimelate deacetylase activity"/>
    <property type="evidence" value="ECO:0007669"/>
    <property type="project" value="UniProtKB-ARBA"/>
</dbReference>
<evidence type="ECO:0000256" key="2">
    <source>
        <dbReference type="PIRSR" id="PIRSR005962-1"/>
    </source>
</evidence>
<dbReference type="GO" id="GO:0046872">
    <property type="term" value="F:metal ion binding"/>
    <property type="evidence" value="ECO:0007669"/>
    <property type="project" value="UniProtKB-KW"/>
</dbReference>
<dbReference type="AlphaFoldDB" id="A0A2V3VKS1"/>
<dbReference type="InterPro" id="IPR011650">
    <property type="entry name" value="Peptidase_M20_dimer"/>
</dbReference>
<dbReference type="Pfam" id="PF01546">
    <property type="entry name" value="Peptidase_M20"/>
    <property type="match status" value="1"/>
</dbReference>
<dbReference type="PIRSF" id="PIRSF005962">
    <property type="entry name" value="Pept_M20D_amidohydro"/>
    <property type="match status" value="1"/>
</dbReference>
<comment type="caution">
    <text evidence="4">The sequence shown here is derived from an EMBL/GenBank/DDBJ whole genome shotgun (WGS) entry which is preliminary data.</text>
</comment>
<dbReference type="Gene3D" id="3.40.630.10">
    <property type="entry name" value="Zn peptidases"/>
    <property type="match status" value="1"/>
</dbReference>
<dbReference type="InterPro" id="IPR002933">
    <property type="entry name" value="Peptidase_M20"/>
</dbReference>
<feature type="binding site" evidence="2">
    <location>
        <position position="368"/>
    </location>
    <ligand>
        <name>Mn(2+)</name>
        <dbReference type="ChEBI" id="CHEBI:29035"/>
        <label>2</label>
    </ligand>
</feature>
<proteinExistence type="predicted"/>
<feature type="binding site" evidence="2">
    <location>
        <position position="141"/>
    </location>
    <ligand>
        <name>Mn(2+)</name>
        <dbReference type="ChEBI" id="CHEBI:29035"/>
        <label>2</label>
    </ligand>
</feature>
<dbReference type="Pfam" id="PF07687">
    <property type="entry name" value="M20_dimer"/>
    <property type="match status" value="1"/>
</dbReference>
<evidence type="ECO:0000313" key="4">
    <source>
        <dbReference type="EMBL" id="PXW81511.1"/>
    </source>
</evidence>
<evidence type="ECO:0000313" key="5">
    <source>
        <dbReference type="Proteomes" id="UP000247978"/>
    </source>
</evidence>
<dbReference type="OrthoDB" id="9776731at2"/>
<evidence type="ECO:0000256" key="1">
    <source>
        <dbReference type="ARBA" id="ARBA00022801"/>
    </source>
</evidence>
<dbReference type="RefSeq" id="WP_110397279.1">
    <property type="nucleotide sequence ID" value="NZ_JBHUHB010000001.1"/>
</dbReference>
<feature type="binding site" evidence="2">
    <location>
        <position position="166"/>
    </location>
    <ligand>
        <name>Mn(2+)</name>
        <dbReference type="ChEBI" id="CHEBI:29035"/>
        <label>2</label>
    </ligand>
</feature>
<dbReference type="FunFam" id="3.30.70.360:FF:000001">
    <property type="entry name" value="N-acetyldiaminopimelate deacetylase"/>
    <property type="match status" value="1"/>
</dbReference>
<dbReference type="GO" id="GO:0019877">
    <property type="term" value="P:diaminopimelate biosynthetic process"/>
    <property type="evidence" value="ECO:0007669"/>
    <property type="project" value="UniProtKB-ARBA"/>
</dbReference>
<keyword evidence="1 4" id="KW-0378">Hydrolase</keyword>
<keyword evidence="2" id="KW-0479">Metal-binding</keyword>
<dbReference type="SUPFAM" id="SSF53187">
    <property type="entry name" value="Zn-dependent exopeptidases"/>
    <property type="match status" value="1"/>
</dbReference>
<dbReference type="Gene3D" id="3.30.70.360">
    <property type="match status" value="1"/>
</dbReference>
<gene>
    <name evidence="4" type="ORF">DFR56_1215</name>
</gene>
<dbReference type="SUPFAM" id="SSF55031">
    <property type="entry name" value="Bacterial exopeptidase dimerisation domain"/>
    <property type="match status" value="1"/>
</dbReference>
<feature type="domain" description="Peptidase M20 dimerisation" evidence="3">
    <location>
        <begin position="190"/>
        <end position="284"/>
    </location>
</feature>
<feature type="binding site" evidence="2">
    <location>
        <position position="105"/>
    </location>
    <ligand>
        <name>Mn(2+)</name>
        <dbReference type="ChEBI" id="CHEBI:29035"/>
        <label>2</label>
    </ligand>
</feature>
<dbReference type="InterPro" id="IPR017439">
    <property type="entry name" value="Amidohydrolase"/>
</dbReference>
<organism evidence="4 5">
    <name type="scientific">Pseudogracilibacillus auburnensis</name>
    <dbReference type="NCBI Taxonomy" id="1494959"/>
    <lineage>
        <taxon>Bacteria</taxon>
        <taxon>Bacillati</taxon>
        <taxon>Bacillota</taxon>
        <taxon>Bacilli</taxon>
        <taxon>Bacillales</taxon>
        <taxon>Bacillaceae</taxon>
        <taxon>Pseudogracilibacillus</taxon>
    </lineage>
</organism>
<dbReference type="NCBIfam" id="TIGR01891">
    <property type="entry name" value="amidohydrolases"/>
    <property type="match status" value="1"/>
</dbReference>
<accession>A0A2V3VKS1</accession>
<comment type="cofactor">
    <cofactor evidence="2">
        <name>Mn(2+)</name>
        <dbReference type="ChEBI" id="CHEBI:29035"/>
    </cofactor>
    <text evidence="2">The Mn(2+) ion enhances activity.</text>
</comment>
<dbReference type="EMBL" id="QJJQ01000021">
    <property type="protein sequence ID" value="PXW81511.1"/>
    <property type="molecule type" value="Genomic_DNA"/>
</dbReference>
<keyword evidence="2" id="KW-0464">Manganese</keyword>
<protein>
    <submittedName>
        <fullName evidence="4">Amidohydrolase</fullName>
    </submittedName>
</protein>
<evidence type="ECO:0000259" key="3">
    <source>
        <dbReference type="Pfam" id="PF07687"/>
    </source>
</evidence>
<dbReference type="PANTHER" id="PTHR11014:SF63">
    <property type="entry name" value="METALLOPEPTIDASE, PUTATIVE (AFU_ORTHOLOGUE AFUA_6G09600)-RELATED"/>
    <property type="match status" value="1"/>
</dbReference>
<dbReference type="InterPro" id="IPR036264">
    <property type="entry name" value="Bact_exopeptidase_dim_dom"/>
</dbReference>
<name>A0A2V3VKS1_9BACI</name>
<dbReference type="Proteomes" id="UP000247978">
    <property type="component" value="Unassembled WGS sequence"/>
</dbReference>
<dbReference type="PANTHER" id="PTHR11014">
    <property type="entry name" value="PEPTIDASE M20 FAMILY MEMBER"/>
    <property type="match status" value="1"/>
</dbReference>
<reference evidence="4 5" key="1">
    <citation type="submission" date="2018-05" db="EMBL/GenBank/DDBJ databases">
        <title>Genomic Encyclopedia of Type Strains, Phase IV (KMG-IV): sequencing the most valuable type-strain genomes for metagenomic binning, comparative biology and taxonomic classification.</title>
        <authorList>
            <person name="Goeker M."/>
        </authorList>
    </citation>
    <scope>NUCLEOTIDE SEQUENCE [LARGE SCALE GENOMIC DNA]</scope>
    <source>
        <strain evidence="4 5">DSM 28556</strain>
    </source>
</reference>
<sequence length="399" mass="43657">MSHLISTKAFESTYEQMINWRRYMHQYPELSFKEYKTAEYISDQLNELGNVEVSHPTKTSVMGRLKGGKGSGKTIAIRADIDALPIKEETNLPFASKVDGVMHACGHDGHAAILLGTAKVLSELQEELRGEFVFLFQHAEEVPPGGAKEMVEAGVLDGVDYILGLHLWSTVPLGEIQITEGPISAASDIFDITIEGKSGHASQPEAAVDALAIGSQIITNLQHIASRVIGPLDSGVVSVTRFHSGDAYNVIPDKAYLGGSVRALTNDIRERMKQNIEQICTNVATAHHAKATLSYEYGYDPVINDKELTESIFENAQHQFKDDERIKVIQSLPMLGGEDFSAFSNVVPGCYVGIGAMKSKNGIVFPHHHPQFDISEEALLIALKYYVLTALHVTGNARN</sequence>